<evidence type="ECO:0000256" key="1">
    <source>
        <dbReference type="SAM" id="SignalP"/>
    </source>
</evidence>
<evidence type="ECO:0000259" key="2">
    <source>
        <dbReference type="Pfam" id="PF09458"/>
    </source>
</evidence>
<feature type="domain" description="H-type lectin" evidence="2">
    <location>
        <begin position="242"/>
        <end position="291"/>
    </location>
</feature>
<keyword evidence="1" id="KW-0732">Signal</keyword>
<name>A0A9W2Z762_BIOGL</name>
<dbReference type="OrthoDB" id="6099675at2759"/>
<dbReference type="RefSeq" id="XP_055870762.1">
    <property type="nucleotide sequence ID" value="XM_056014787.1"/>
</dbReference>
<evidence type="ECO:0000313" key="3">
    <source>
        <dbReference type="Proteomes" id="UP001165740"/>
    </source>
</evidence>
<reference evidence="4" key="1">
    <citation type="submission" date="2025-08" db="UniProtKB">
        <authorList>
            <consortium name="RefSeq"/>
        </authorList>
    </citation>
    <scope>IDENTIFICATION</scope>
</reference>
<keyword evidence="3" id="KW-1185">Reference proteome</keyword>
<gene>
    <name evidence="4" type="primary">LOC129923503</name>
</gene>
<organism evidence="3 4">
    <name type="scientific">Biomphalaria glabrata</name>
    <name type="common">Bloodfluke planorb</name>
    <name type="synonym">Freshwater snail</name>
    <dbReference type="NCBI Taxonomy" id="6526"/>
    <lineage>
        <taxon>Eukaryota</taxon>
        <taxon>Metazoa</taxon>
        <taxon>Spiralia</taxon>
        <taxon>Lophotrochozoa</taxon>
        <taxon>Mollusca</taxon>
        <taxon>Gastropoda</taxon>
        <taxon>Heterobranchia</taxon>
        <taxon>Euthyneura</taxon>
        <taxon>Panpulmonata</taxon>
        <taxon>Hygrophila</taxon>
        <taxon>Lymnaeoidea</taxon>
        <taxon>Planorbidae</taxon>
        <taxon>Biomphalaria</taxon>
    </lineage>
</organism>
<dbReference type="Pfam" id="PF09458">
    <property type="entry name" value="H_lectin"/>
    <property type="match status" value="1"/>
</dbReference>
<dbReference type="GO" id="GO:0007155">
    <property type="term" value="P:cell adhesion"/>
    <property type="evidence" value="ECO:0007669"/>
    <property type="project" value="InterPro"/>
</dbReference>
<protein>
    <submittedName>
        <fullName evidence="4">Uncharacterized protein LOC129923503</fullName>
    </submittedName>
</protein>
<feature type="signal peptide" evidence="1">
    <location>
        <begin position="1"/>
        <end position="15"/>
    </location>
</feature>
<dbReference type="AlphaFoldDB" id="A0A9W2Z762"/>
<dbReference type="GO" id="GO:0030246">
    <property type="term" value="F:carbohydrate binding"/>
    <property type="evidence" value="ECO:0007669"/>
    <property type="project" value="InterPro"/>
</dbReference>
<dbReference type="InterPro" id="IPR019019">
    <property type="entry name" value="H-type_lectin_domain"/>
</dbReference>
<dbReference type="GeneID" id="129923503"/>
<sequence length="304" mass="33699">MEDLSLLFLLSLTLAASFGSNELSTVKLQAKPGTIHPILTKVLELRCSVQNKNWESLDQSKTTPTIQHFTSQQSLWNDTVNYFDDSKFESSTSQGQAEFSRLLTLVVSKVNKESGENETIASVTGCDTPVIENKFVNTLQVVGSTEGSPVEGEQGYLTLTWDSPVEKHGGYFICEAFALNSNKHPVSLSASLQINAVQPQISDLVNYISTLDRYVLDLKAKVTEMQKDQNTQTGKFQCYSTTSVDFNLPFNNTPKVIVSPSSISWGYSEYSTYSISIESVSNTGFEVLCSYPRQSMEIMWLAIV</sequence>
<dbReference type="SUPFAM" id="SSF141086">
    <property type="entry name" value="Agglutinin HPA-like"/>
    <property type="match status" value="1"/>
</dbReference>
<feature type="chain" id="PRO_5040882839" evidence="1">
    <location>
        <begin position="16"/>
        <end position="304"/>
    </location>
</feature>
<dbReference type="Proteomes" id="UP001165740">
    <property type="component" value="Chromosome 16"/>
</dbReference>
<accession>A0A9W2Z762</accession>
<evidence type="ECO:0000313" key="4">
    <source>
        <dbReference type="RefSeq" id="XP_055870762.1"/>
    </source>
</evidence>
<dbReference type="InterPro" id="IPR037221">
    <property type="entry name" value="H-type_lectin_dom_sf"/>
</dbReference>
<dbReference type="Gene3D" id="2.60.40.2080">
    <property type="match status" value="1"/>
</dbReference>
<proteinExistence type="predicted"/>